<keyword evidence="4" id="KW-1015">Disulfide bond</keyword>
<evidence type="ECO:0000313" key="8">
    <source>
        <dbReference type="EMBL" id="EEN42613.1"/>
    </source>
</evidence>
<dbReference type="Gene3D" id="2.60.120.200">
    <property type="match status" value="1"/>
</dbReference>
<sequence>LNLGDGRCHTVCYTWLSQYGRWSFYVDGQQVGAGSGLATGHVIRTGPAWIIGQVQDSGGLFDVYTGDMSCLNVWDRVLSPREADLTLRKCGQGGNVLDWSREAWTIHGSIS</sequence>
<organism>
    <name type="scientific">Branchiostoma floridae</name>
    <name type="common">Florida lancelet</name>
    <name type="synonym">Amphioxus</name>
    <dbReference type="NCBI Taxonomy" id="7739"/>
    <lineage>
        <taxon>Eukaryota</taxon>
        <taxon>Metazoa</taxon>
        <taxon>Chordata</taxon>
        <taxon>Cephalochordata</taxon>
        <taxon>Leptocardii</taxon>
        <taxon>Amphioxiformes</taxon>
        <taxon>Branchiostomatidae</taxon>
        <taxon>Branchiostoma</taxon>
    </lineage>
</organism>
<evidence type="ECO:0000256" key="5">
    <source>
        <dbReference type="ARBA" id="ARBA00023180"/>
    </source>
</evidence>
<comment type="caution">
    <text evidence="6">Lacks conserved residue(s) required for the propagation of feature annotation.</text>
</comment>
<dbReference type="PROSITE" id="PS51828">
    <property type="entry name" value="PTX_2"/>
    <property type="match status" value="1"/>
</dbReference>
<dbReference type="PANTHER" id="PTHR19277">
    <property type="entry name" value="PENTRAXIN"/>
    <property type="match status" value="1"/>
</dbReference>
<comment type="cofactor">
    <cofactor evidence="1">
        <name>Ca(2+)</name>
        <dbReference type="ChEBI" id="CHEBI:29108"/>
    </cofactor>
</comment>
<evidence type="ECO:0000256" key="6">
    <source>
        <dbReference type="PROSITE-ProRule" id="PRU01172"/>
    </source>
</evidence>
<keyword evidence="3" id="KW-0106">Calcium</keyword>
<evidence type="ECO:0000256" key="3">
    <source>
        <dbReference type="ARBA" id="ARBA00022837"/>
    </source>
</evidence>
<dbReference type="PRINTS" id="PR00895">
    <property type="entry name" value="PENTAXIN"/>
</dbReference>
<feature type="non-terminal residue" evidence="8">
    <location>
        <position position="111"/>
    </location>
</feature>
<name>C3ZXV3_BRAFL</name>
<dbReference type="InterPro" id="IPR001759">
    <property type="entry name" value="PTX_dom"/>
</dbReference>
<dbReference type="Pfam" id="PF00354">
    <property type="entry name" value="Pentaxin"/>
    <property type="match status" value="1"/>
</dbReference>
<dbReference type="PANTHER" id="PTHR19277:SF161">
    <property type="entry name" value="LAMININ G DOMAIN-CONTAINING PROTEIN"/>
    <property type="match status" value="1"/>
</dbReference>
<dbReference type="InterPro" id="IPR051360">
    <property type="entry name" value="Neuronal_Pentraxin_Related"/>
</dbReference>
<dbReference type="InterPro" id="IPR013320">
    <property type="entry name" value="ConA-like_dom_sf"/>
</dbReference>
<evidence type="ECO:0000256" key="4">
    <source>
        <dbReference type="ARBA" id="ARBA00023157"/>
    </source>
</evidence>
<keyword evidence="2" id="KW-0479">Metal-binding</keyword>
<gene>
    <name evidence="8" type="ORF">BRAFLDRAFT_248778</name>
</gene>
<dbReference type="EMBL" id="GG666717">
    <property type="protein sequence ID" value="EEN42613.1"/>
    <property type="molecule type" value="Genomic_DNA"/>
</dbReference>
<dbReference type="AlphaFoldDB" id="C3ZXV3"/>
<dbReference type="GO" id="GO:0046872">
    <property type="term" value="F:metal ion binding"/>
    <property type="evidence" value="ECO:0007669"/>
    <property type="project" value="UniProtKB-KW"/>
</dbReference>
<proteinExistence type="predicted"/>
<evidence type="ECO:0000256" key="1">
    <source>
        <dbReference type="ARBA" id="ARBA00001913"/>
    </source>
</evidence>
<keyword evidence="5" id="KW-0325">Glycoprotein</keyword>
<reference evidence="8" key="1">
    <citation type="journal article" date="2008" name="Nature">
        <title>The amphioxus genome and the evolution of the chordate karyotype.</title>
        <authorList>
            <consortium name="US DOE Joint Genome Institute (JGI-PGF)"/>
            <person name="Putnam N.H."/>
            <person name="Butts T."/>
            <person name="Ferrier D.E.K."/>
            <person name="Furlong R.F."/>
            <person name="Hellsten U."/>
            <person name="Kawashima T."/>
            <person name="Robinson-Rechavi M."/>
            <person name="Shoguchi E."/>
            <person name="Terry A."/>
            <person name="Yu J.-K."/>
            <person name="Benito-Gutierrez E.L."/>
            <person name="Dubchak I."/>
            <person name="Garcia-Fernandez J."/>
            <person name="Gibson-Brown J.J."/>
            <person name="Grigoriev I.V."/>
            <person name="Horton A.C."/>
            <person name="de Jong P.J."/>
            <person name="Jurka J."/>
            <person name="Kapitonov V.V."/>
            <person name="Kohara Y."/>
            <person name="Kuroki Y."/>
            <person name="Lindquist E."/>
            <person name="Lucas S."/>
            <person name="Osoegawa K."/>
            <person name="Pennacchio L.A."/>
            <person name="Salamov A.A."/>
            <person name="Satou Y."/>
            <person name="Sauka-Spengler T."/>
            <person name="Schmutz J."/>
            <person name="Shin-I T."/>
            <person name="Toyoda A."/>
            <person name="Bronner-Fraser M."/>
            <person name="Fujiyama A."/>
            <person name="Holland L.Z."/>
            <person name="Holland P.W.H."/>
            <person name="Satoh N."/>
            <person name="Rokhsar D.S."/>
        </authorList>
    </citation>
    <scope>NUCLEOTIDE SEQUENCE [LARGE SCALE GENOMIC DNA]</scope>
    <source>
        <strain evidence="8">S238N-H82</strain>
        <tissue evidence="8">Testes</tissue>
    </source>
</reference>
<accession>C3ZXV3</accession>
<feature type="domain" description="Pentraxin (PTX)" evidence="7">
    <location>
        <begin position="1"/>
        <end position="111"/>
    </location>
</feature>
<protein>
    <recommendedName>
        <fullName evidence="7">Pentraxin (PTX) domain-containing protein</fullName>
    </recommendedName>
</protein>
<dbReference type="InParanoid" id="C3ZXV3"/>
<dbReference type="SUPFAM" id="SSF49899">
    <property type="entry name" value="Concanavalin A-like lectins/glucanases"/>
    <property type="match status" value="1"/>
</dbReference>
<evidence type="ECO:0000259" key="7">
    <source>
        <dbReference type="PROSITE" id="PS51828"/>
    </source>
</evidence>
<feature type="non-terminal residue" evidence="8">
    <location>
        <position position="1"/>
    </location>
</feature>
<evidence type="ECO:0000256" key="2">
    <source>
        <dbReference type="ARBA" id="ARBA00022723"/>
    </source>
</evidence>